<comment type="subunit">
    <text evidence="10">Interacts with TamB to form the translocation and assembly module (TAM).</text>
</comment>
<dbReference type="GO" id="GO:0009279">
    <property type="term" value="C:cell outer membrane"/>
    <property type="evidence" value="ECO:0007669"/>
    <property type="project" value="UniProtKB-SubCell"/>
</dbReference>
<keyword evidence="8" id="KW-0998">Cell outer membrane</keyword>
<proteinExistence type="inferred from homology"/>
<dbReference type="AlphaFoldDB" id="A0AAP8MFR5"/>
<evidence type="ECO:0000256" key="8">
    <source>
        <dbReference type="ARBA" id="ARBA00023237"/>
    </source>
</evidence>
<evidence type="ECO:0000259" key="13">
    <source>
        <dbReference type="Pfam" id="PF07244"/>
    </source>
</evidence>
<evidence type="ECO:0000256" key="3">
    <source>
        <dbReference type="ARBA" id="ARBA00015419"/>
    </source>
</evidence>
<dbReference type="PANTHER" id="PTHR12815:SF47">
    <property type="entry name" value="TRANSLOCATION AND ASSEMBLY MODULE SUBUNIT TAMA"/>
    <property type="match status" value="1"/>
</dbReference>
<dbReference type="Pfam" id="PF17243">
    <property type="entry name" value="POTRA_TamA_1"/>
    <property type="match status" value="1"/>
</dbReference>
<dbReference type="Gene3D" id="3.10.20.310">
    <property type="entry name" value="membrane protein fhac"/>
    <property type="match status" value="3"/>
</dbReference>
<reference evidence="15 16" key="1">
    <citation type="submission" date="2018-01" db="EMBL/GenBank/DDBJ databases">
        <title>The draft genome sequence of Halioglobus japonicus S1-36.</title>
        <authorList>
            <person name="Du Z.-J."/>
            <person name="Shi M.-J."/>
        </authorList>
    </citation>
    <scope>NUCLEOTIDE SEQUENCE [LARGE SCALE GENOMIC DNA]</scope>
    <source>
        <strain evidence="15 16">S1-36</strain>
    </source>
</reference>
<evidence type="ECO:0000256" key="7">
    <source>
        <dbReference type="ARBA" id="ARBA00023136"/>
    </source>
</evidence>
<evidence type="ECO:0000256" key="9">
    <source>
        <dbReference type="ARBA" id="ARBA00033063"/>
    </source>
</evidence>
<dbReference type="Proteomes" id="UP000235162">
    <property type="component" value="Unassembled WGS sequence"/>
</dbReference>
<organism evidence="15 16">
    <name type="scientific">Halioglobus japonicus</name>
    <dbReference type="NCBI Taxonomy" id="930805"/>
    <lineage>
        <taxon>Bacteria</taxon>
        <taxon>Pseudomonadati</taxon>
        <taxon>Pseudomonadota</taxon>
        <taxon>Gammaproteobacteria</taxon>
        <taxon>Cellvibrionales</taxon>
        <taxon>Halieaceae</taxon>
        <taxon>Halioglobus</taxon>
    </lineage>
</organism>
<dbReference type="InterPro" id="IPR000184">
    <property type="entry name" value="Bac_surfAg_D15"/>
</dbReference>
<keyword evidence="16" id="KW-1185">Reference proteome</keyword>
<feature type="chain" id="PRO_5042922043" description="Translocation and assembly module subunit TamA" evidence="11">
    <location>
        <begin position="25"/>
        <end position="584"/>
    </location>
</feature>
<evidence type="ECO:0000256" key="1">
    <source>
        <dbReference type="ARBA" id="ARBA00004442"/>
    </source>
</evidence>
<dbReference type="EMBL" id="PKUR01000002">
    <property type="protein sequence ID" value="PLW86707.1"/>
    <property type="molecule type" value="Genomic_DNA"/>
</dbReference>
<comment type="caution">
    <text evidence="15">The sequence shown here is derived from an EMBL/GenBank/DDBJ whole genome shotgun (WGS) entry which is preliminary data.</text>
</comment>
<feature type="domain" description="Bacterial surface antigen (D15)" evidence="12">
    <location>
        <begin position="323"/>
        <end position="584"/>
    </location>
</feature>
<dbReference type="InterPro" id="IPR035243">
    <property type="entry name" value="TamA_POTRA_Dom_1"/>
</dbReference>
<dbReference type="RefSeq" id="WP_084199447.1">
    <property type="nucleotide sequence ID" value="NZ_BMYL01000002.1"/>
</dbReference>
<evidence type="ECO:0000313" key="15">
    <source>
        <dbReference type="EMBL" id="PLW86707.1"/>
    </source>
</evidence>
<dbReference type="Pfam" id="PF07244">
    <property type="entry name" value="POTRA"/>
    <property type="match status" value="1"/>
</dbReference>
<keyword evidence="4" id="KW-1134">Transmembrane beta strand</keyword>
<evidence type="ECO:0000256" key="5">
    <source>
        <dbReference type="ARBA" id="ARBA00022692"/>
    </source>
</evidence>
<dbReference type="KEGG" id="hja:BST95_10955"/>
<dbReference type="GO" id="GO:0097347">
    <property type="term" value="C:TAM protein secretion complex"/>
    <property type="evidence" value="ECO:0007669"/>
    <property type="project" value="TreeGrafter"/>
</dbReference>
<evidence type="ECO:0000313" key="16">
    <source>
        <dbReference type="Proteomes" id="UP000235162"/>
    </source>
</evidence>
<feature type="signal peptide" evidence="11">
    <location>
        <begin position="1"/>
        <end position="24"/>
    </location>
</feature>
<evidence type="ECO:0000259" key="12">
    <source>
        <dbReference type="Pfam" id="PF01103"/>
    </source>
</evidence>
<evidence type="ECO:0000259" key="14">
    <source>
        <dbReference type="Pfam" id="PF17243"/>
    </source>
</evidence>
<keyword evidence="6 11" id="KW-0732">Signal</keyword>
<dbReference type="Pfam" id="PF01103">
    <property type="entry name" value="Omp85"/>
    <property type="match status" value="1"/>
</dbReference>
<protein>
    <recommendedName>
        <fullName evidence="3">Translocation and assembly module subunit TamA</fullName>
    </recommendedName>
    <alternativeName>
        <fullName evidence="9">Autotransporter assembly factor TamA</fullName>
    </alternativeName>
</protein>
<keyword evidence="5" id="KW-0812">Transmembrane</keyword>
<name>A0AAP8MFR5_9GAMM</name>
<comment type="subcellular location">
    <subcellularLocation>
        <location evidence="1">Cell outer membrane</location>
    </subcellularLocation>
</comment>
<dbReference type="GO" id="GO:0009306">
    <property type="term" value="P:protein secretion"/>
    <property type="evidence" value="ECO:0007669"/>
    <property type="project" value="TreeGrafter"/>
</dbReference>
<gene>
    <name evidence="15" type="ORF">C0029_09970</name>
</gene>
<comment type="similarity">
    <text evidence="2">Belongs to the TamA family.</text>
</comment>
<evidence type="ECO:0000256" key="2">
    <source>
        <dbReference type="ARBA" id="ARBA00010248"/>
    </source>
</evidence>
<sequence length="584" mass="65427">MKARIPQALLALLVLVLPAWNAQAQTLELELTGLSGELRDNARAWLGDLPDSAQSRTNYIFSARENVTKSLQALGYYNATVSLDLDRSANPWRLHIEVDPGEPARLRIVEVKVNGAAAEDGAFVGLLAEQTLQPGDVLNHETYGQFKSRMSSLGLRRGYFDARFARSEVQVEPLGNTADVYLHYESGPRYRFGATRYDQDLLRDSLILALIEAEEGAPYDQALLQRTQANLQRTGYFSTVILRPDRDAMTEEEIPLDLALYPARRHSVDLGIGFSTDTEERLSVTWRTPRLNSRGHSQETRLMYSPVNPSGRFAYFIPLSHPNDDVLQFGARLEDNEFGDLDSNQEEFYVRREINSDDWVYAYGVRHLTESWEAEGIDRERDYMLPGFSLSQRKRAGDPLNPRSAFSQWYRIEGGAEDAGSDIDLVRLAANFGYVGSLADRHRVVMRSEVGMAFLSDGDRPELAPSLNFFAGGSQSIRGYSYQSIGNEITVQDELGEDVTLIVGGDRLFTVSAEYQYQVREQWRAALFVDAGDAFDEGEFDANVGVGFGVHYITPVGAVRLDLANPVTEDDPSWRVHFSIGAEF</sequence>
<evidence type="ECO:0000256" key="6">
    <source>
        <dbReference type="ARBA" id="ARBA00022729"/>
    </source>
</evidence>
<feature type="domain" description="TamA POTRA" evidence="14">
    <location>
        <begin position="28"/>
        <end position="100"/>
    </location>
</feature>
<evidence type="ECO:0000256" key="11">
    <source>
        <dbReference type="SAM" id="SignalP"/>
    </source>
</evidence>
<dbReference type="Gene3D" id="2.40.160.50">
    <property type="entry name" value="membrane protein fhac: a member of the omp85/tpsb transporter family"/>
    <property type="match status" value="1"/>
</dbReference>
<evidence type="ECO:0000256" key="4">
    <source>
        <dbReference type="ARBA" id="ARBA00022452"/>
    </source>
</evidence>
<evidence type="ECO:0000256" key="10">
    <source>
        <dbReference type="ARBA" id="ARBA00093548"/>
    </source>
</evidence>
<dbReference type="InterPro" id="IPR039910">
    <property type="entry name" value="D15-like"/>
</dbReference>
<keyword evidence="7" id="KW-0472">Membrane</keyword>
<dbReference type="InterPro" id="IPR010827">
    <property type="entry name" value="BamA/TamA_POTRA"/>
</dbReference>
<accession>A0AAP8MFR5</accession>
<dbReference type="PANTHER" id="PTHR12815">
    <property type="entry name" value="SORTING AND ASSEMBLY MACHINERY SAMM50 PROTEIN FAMILY MEMBER"/>
    <property type="match status" value="1"/>
</dbReference>
<feature type="domain" description="POTRA" evidence="13">
    <location>
        <begin position="201"/>
        <end position="245"/>
    </location>
</feature>